<dbReference type="InterPro" id="IPR002109">
    <property type="entry name" value="Glutaredoxin"/>
</dbReference>
<dbReference type="PANTHER" id="PTHR34386:SF1">
    <property type="entry name" value="GLUTAREDOXIN-LIKE PROTEIN NRDH"/>
    <property type="match status" value="1"/>
</dbReference>
<dbReference type="RefSeq" id="WP_143784337.1">
    <property type="nucleotide sequence ID" value="NZ_CP041616.1"/>
</dbReference>
<dbReference type="InterPro" id="IPR036249">
    <property type="entry name" value="Thioredoxin-like_sf"/>
</dbReference>
<dbReference type="GO" id="GO:0045454">
    <property type="term" value="P:cell redox homeostasis"/>
    <property type="evidence" value="ECO:0007669"/>
    <property type="project" value="TreeGrafter"/>
</dbReference>
<proteinExistence type="predicted"/>
<organism evidence="2 3">
    <name type="scientific">Ornithinimicrobium ciconiae</name>
    <dbReference type="NCBI Taxonomy" id="2594265"/>
    <lineage>
        <taxon>Bacteria</taxon>
        <taxon>Bacillati</taxon>
        <taxon>Actinomycetota</taxon>
        <taxon>Actinomycetes</taxon>
        <taxon>Micrococcales</taxon>
        <taxon>Ornithinimicrobiaceae</taxon>
        <taxon>Ornithinimicrobium</taxon>
    </lineage>
</organism>
<gene>
    <name evidence="2" type="ORF">FNH13_15840</name>
</gene>
<sequence>MTRVTSWLSPWQGGRSLRLEEVLAMPESEREVVIYWRPGCGYCLQLRTSLGALGEQAQWINIWQDDAAAAFVRSVNDGNETVPTVVMDGIPHTNPDPDTVRERLEAVA</sequence>
<dbReference type="PANTHER" id="PTHR34386">
    <property type="entry name" value="GLUTAREDOXIN"/>
    <property type="match status" value="1"/>
</dbReference>
<keyword evidence="3" id="KW-1185">Reference proteome</keyword>
<accession>A0A516GE41</accession>
<protein>
    <submittedName>
        <fullName evidence="2">NrdH-redoxin</fullName>
    </submittedName>
</protein>
<evidence type="ECO:0000259" key="1">
    <source>
        <dbReference type="Pfam" id="PF00462"/>
    </source>
</evidence>
<dbReference type="EMBL" id="CP041616">
    <property type="protein sequence ID" value="QDO89620.1"/>
    <property type="molecule type" value="Genomic_DNA"/>
</dbReference>
<dbReference type="SUPFAM" id="SSF52833">
    <property type="entry name" value="Thioredoxin-like"/>
    <property type="match status" value="1"/>
</dbReference>
<dbReference type="KEGG" id="orz:FNH13_15840"/>
<dbReference type="AlphaFoldDB" id="A0A516GE41"/>
<dbReference type="Proteomes" id="UP000315395">
    <property type="component" value="Chromosome"/>
</dbReference>
<evidence type="ECO:0000313" key="2">
    <source>
        <dbReference type="EMBL" id="QDO89620.1"/>
    </source>
</evidence>
<dbReference type="Pfam" id="PF00462">
    <property type="entry name" value="Glutaredoxin"/>
    <property type="match status" value="1"/>
</dbReference>
<evidence type="ECO:0000313" key="3">
    <source>
        <dbReference type="Proteomes" id="UP000315395"/>
    </source>
</evidence>
<dbReference type="GO" id="GO:0009055">
    <property type="term" value="F:electron transfer activity"/>
    <property type="evidence" value="ECO:0007669"/>
    <property type="project" value="TreeGrafter"/>
</dbReference>
<dbReference type="CDD" id="cd02976">
    <property type="entry name" value="NrdH"/>
    <property type="match status" value="1"/>
</dbReference>
<name>A0A516GE41_9MICO</name>
<reference evidence="2 3" key="1">
    <citation type="submission" date="2019-07" db="EMBL/GenBank/DDBJ databases">
        <title>complete genome sequencing of Ornithinimicrobium sp. H23M54.</title>
        <authorList>
            <person name="Bae J.-W."/>
            <person name="Lee S.-Y."/>
        </authorList>
    </citation>
    <scope>NUCLEOTIDE SEQUENCE [LARGE SCALE GENOMIC DNA]</scope>
    <source>
        <strain evidence="2 3">H23M54</strain>
    </source>
</reference>
<dbReference type="PROSITE" id="PS51354">
    <property type="entry name" value="GLUTAREDOXIN_2"/>
    <property type="match status" value="1"/>
</dbReference>
<dbReference type="Gene3D" id="3.40.30.10">
    <property type="entry name" value="Glutaredoxin"/>
    <property type="match status" value="1"/>
</dbReference>
<dbReference type="InterPro" id="IPR051548">
    <property type="entry name" value="Grx-like_ET"/>
</dbReference>
<feature type="domain" description="Glutaredoxin" evidence="1">
    <location>
        <begin position="32"/>
        <end position="89"/>
    </location>
</feature>
<dbReference type="OrthoDB" id="8991911at2"/>